<feature type="domain" description="Pyruvate kinase C-terminal" evidence="2">
    <location>
        <begin position="174"/>
        <end position="238"/>
    </location>
</feature>
<feature type="region of interest" description="Disordered" evidence="1">
    <location>
        <begin position="1"/>
        <end position="33"/>
    </location>
</feature>
<sequence length="303" mass="33063">MQISDCTLHTTTTTTTTTTTPASPSLSATLINSSPNSAGTLAIWDSMDIHTPIDNHQHSPRPTSQSSPSSPSSPSDFPIFSFLHFSPHTRFEPPISVAHSEIPRQVQDTVEENPTGSRTTTTDTHTAAISSTPTPTQISYIGSDDIFIVLLGGSLPGTNTAGNTEAYPGQQWLTADAAIAAAHEVHACALIVFTYTGDMAYFVSKRRPNHPIVAITHRMFLYRRLALLYGVFPVLSTALPQNGHSLDTPMSTEELYLRTQADVSDHGLAAWTCNYTWHPRGQYCCLLCRVPWFMVHGQHCPTL</sequence>
<evidence type="ECO:0000313" key="4">
    <source>
        <dbReference type="Proteomes" id="UP001648503"/>
    </source>
</evidence>
<proteinExistence type="predicted"/>
<feature type="compositionally biased region" description="Low complexity" evidence="1">
    <location>
        <begin position="115"/>
        <end position="131"/>
    </location>
</feature>
<protein>
    <recommendedName>
        <fullName evidence="2">Pyruvate kinase C-terminal domain-containing protein</fullName>
    </recommendedName>
</protein>
<keyword evidence="4" id="KW-1185">Reference proteome</keyword>
<feature type="region of interest" description="Disordered" evidence="1">
    <location>
        <begin position="51"/>
        <end position="74"/>
    </location>
</feature>
<dbReference type="Proteomes" id="UP001648503">
    <property type="component" value="Unassembled WGS sequence"/>
</dbReference>
<comment type="caution">
    <text evidence="3">The sequence shown here is derived from an EMBL/GenBank/DDBJ whole genome shotgun (WGS) entry which is preliminary data.</text>
</comment>
<dbReference type="InterPro" id="IPR015795">
    <property type="entry name" value="Pyrv_Knase_C"/>
</dbReference>
<evidence type="ECO:0000313" key="3">
    <source>
        <dbReference type="EMBL" id="KAH6593751.1"/>
    </source>
</evidence>
<dbReference type="InterPro" id="IPR036918">
    <property type="entry name" value="Pyrv_Knase_C_sf"/>
</dbReference>
<reference evidence="3 4" key="1">
    <citation type="submission" date="2021-02" db="EMBL/GenBank/DDBJ databases">
        <title>Variation within the Batrachochytrium salamandrivorans European outbreak.</title>
        <authorList>
            <person name="Kelly M."/>
            <person name="Pasmans F."/>
            <person name="Shea T.P."/>
            <person name="Munoz J.F."/>
            <person name="Carranza S."/>
            <person name="Cuomo C.A."/>
            <person name="Martel A."/>
        </authorList>
    </citation>
    <scope>NUCLEOTIDE SEQUENCE [LARGE SCALE GENOMIC DNA]</scope>
    <source>
        <strain evidence="3 4">AMFP18/2</strain>
    </source>
</reference>
<feature type="compositionally biased region" description="Polar residues" evidence="1">
    <location>
        <begin position="21"/>
        <end position="33"/>
    </location>
</feature>
<feature type="compositionally biased region" description="Low complexity" evidence="1">
    <location>
        <begin position="60"/>
        <end position="74"/>
    </location>
</feature>
<gene>
    <name evidence="3" type="ORF">BASA50_007127</name>
</gene>
<organism evidence="3 4">
    <name type="scientific">Batrachochytrium salamandrivorans</name>
    <dbReference type="NCBI Taxonomy" id="1357716"/>
    <lineage>
        <taxon>Eukaryota</taxon>
        <taxon>Fungi</taxon>
        <taxon>Fungi incertae sedis</taxon>
        <taxon>Chytridiomycota</taxon>
        <taxon>Chytridiomycota incertae sedis</taxon>
        <taxon>Chytridiomycetes</taxon>
        <taxon>Rhizophydiales</taxon>
        <taxon>Rhizophydiales incertae sedis</taxon>
        <taxon>Batrachochytrium</taxon>
    </lineage>
</organism>
<dbReference type="Pfam" id="PF02887">
    <property type="entry name" value="PK_C"/>
    <property type="match status" value="1"/>
</dbReference>
<evidence type="ECO:0000259" key="2">
    <source>
        <dbReference type="Pfam" id="PF02887"/>
    </source>
</evidence>
<name>A0ABQ8F7V4_9FUNG</name>
<dbReference type="Gene3D" id="3.40.1380.20">
    <property type="entry name" value="Pyruvate kinase, C-terminal domain"/>
    <property type="match status" value="1"/>
</dbReference>
<dbReference type="EMBL" id="JAFCIX010000346">
    <property type="protein sequence ID" value="KAH6593751.1"/>
    <property type="molecule type" value="Genomic_DNA"/>
</dbReference>
<evidence type="ECO:0000256" key="1">
    <source>
        <dbReference type="SAM" id="MobiDB-lite"/>
    </source>
</evidence>
<feature type="region of interest" description="Disordered" evidence="1">
    <location>
        <begin position="105"/>
        <end position="131"/>
    </location>
</feature>
<dbReference type="PANTHER" id="PTHR11817">
    <property type="entry name" value="PYRUVATE KINASE"/>
    <property type="match status" value="1"/>
</dbReference>
<dbReference type="SUPFAM" id="SSF52935">
    <property type="entry name" value="PK C-terminal domain-like"/>
    <property type="match status" value="1"/>
</dbReference>
<dbReference type="InterPro" id="IPR001697">
    <property type="entry name" value="Pyr_Knase"/>
</dbReference>
<accession>A0ABQ8F7V4</accession>
<feature type="compositionally biased region" description="Low complexity" evidence="1">
    <location>
        <begin position="10"/>
        <end position="20"/>
    </location>
</feature>